<dbReference type="Proteomes" id="UP000434052">
    <property type="component" value="Unassembled WGS sequence"/>
</dbReference>
<accession>A0A6P1ZIP6</accession>
<proteinExistence type="predicted"/>
<protein>
    <submittedName>
        <fullName evidence="1">Uncharacterized protein</fullName>
    </submittedName>
</protein>
<gene>
    <name evidence="1" type="ORF">DQK91_10460</name>
</gene>
<sequence>MKAGAFLSAGILDALDRGAAVSTFKGNTLQSVMASRVPRTSHILLCLLVLMAVPTHGVALAAEAVGDSPCLRMARERMDGLAGKRADRVAWYAASSCSRSRAVLAGSQGASPELREQICRREVLAGSFTKTCVYFRDVLCPEVYEPCADWVREQYARCVAGDLEWFQPVGQTGEGDTSQQ</sequence>
<reference evidence="1 2" key="1">
    <citation type="submission" date="2018-06" db="EMBL/GenBank/DDBJ databases">
        <title>Complete genome of Desulfovibrio marinus P48SEP.</title>
        <authorList>
            <person name="Crispim J.S."/>
            <person name="Vidigal P.M.P."/>
            <person name="Silva L.C.F."/>
            <person name="Araujo L.C."/>
            <person name="Laguardia C.N."/>
            <person name="Dias R.S."/>
            <person name="Sousa M.P."/>
            <person name="Paula S.O."/>
            <person name="Silva C."/>
        </authorList>
    </citation>
    <scope>NUCLEOTIDE SEQUENCE [LARGE SCALE GENOMIC DNA]</scope>
    <source>
        <strain evidence="1 2">P48SEP</strain>
    </source>
</reference>
<organism evidence="1 2">
    <name type="scientific">Oceanidesulfovibrio marinus</name>
    <dbReference type="NCBI Taxonomy" id="370038"/>
    <lineage>
        <taxon>Bacteria</taxon>
        <taxon>Pseudomonadati</taxon>
        <taxon>Thermodesulfobacteriota</taxon>
        <taxon>Desulfovibrionia</taxon>
        <taxon>Desulfovibrionales</taxon>
        <taxon>Desulfovibrionaceae</taxon>
        <taxon>Oceanidesulfovibrio</taxon>
    </lineage>
</organism>
<dbReference type="EMBL" id="QMIF01000006">
    <property type="protein sequence ID" value="TVM33644.1"/>
    <property type="molecule type" value="Genomic_DNA"/>
</dbReference>
<evidence type="ECO:0000313" key="2">
    <source>
        <dbReference type="Proteomes" id="UP000434052"/>
    </source>
</evidence>
<name>A0A6P1ZIP6_9BACT</name>
<comment type="caution">
    <text evidence="1">The sequence shown here is derived from an EMBL/GenBank/DDBJ whole genome shotgun (WGS) entry which is preliminary data.</text>
</comment>
<evidence type="ECO:0000313" key="1">
    <source>
        <dbReference type="EMBL" id="TVM33644.1"/>
    </source>
</evidence>
<dbReference type="AlphaFoldDB" id="A0A6P1ZIP6"/>